<organism evidence="2 3">
    <name type="scientific">Sphingomonas horti</name>
    <dbReference type="NCBI Taxonomy" id="2682842"/>
    <lineage>
        <taxon>Bacteria</taxon>
        <taxon>Pseudomonadati</taxon>
        <taxon>Pseudomonadota</taxon>
        <taxon>Alphaproteobacteria</taxon>
        <taxon>Sphingomonadales</taxon>
        <taxon>Sphingomonadaceae</taxon>
        <taxon>Sphingomonas</taxon>
    </lineage>
</organism>
<evidence type="ECO:0000259" key="1">
    <source>
        <dbReference type="Pfam" id="PF09356"/>
    </source>
</evidence>
<dbReference type="Proteomes" id="UP000441389">
    <property type="component" value="Unassembled WGS sequence"/>
</dbReference>
<keyword evidence="3" id="KW-1185">Reference proteome</keyword>
<reference evidence="2 3" key="1">
    <citation type="submission" date="2019-12" db="EMBL/GenBank/DDBJ databases">
        <authorList>
            <person name="Huq M.A."/>
        </authorList>
    </citation>
    <scope>NUCLEOTIDE SEQUENCE [LARGE SCALE GENOMIC DNA]</scope>
    <source>
        <strain evidence="2 3">MAH-20</strain>
    </source>
</reference>
<dbReference type="Pfam" id="PF09356">
    <property type="entry name" value="Phage_BR0599"/>
    <property type="match status" value="1"/>
</dbReference>
<dbReference type="NCBIfam" id="TIGR02218">
    <property type="entry name" value="phg_TIGR02218"/>
    <property type="match status" value="1"/>
</dbReference>
<protein>
    <submittedName>
        <fullName evidence="2">DUF2163 domain-containing protein</fullName>
    </submittedName>
</protein>
<dbReference type="AlphaFoldDB" id="A0A6I4J065"/>
<feature type="domain" description="Bacteriophage phiJL001 Gp84 C-terminal" evidence="1">
    <location>
        <begin position="186"/>
        <end position="262"/>
    </location>
</feature>
<name>A0A6I4J065_9SPHN</name>
<proteinExistence type="predicted"/>
<gene>
    <name evidence="2" type="ORF">GON01_08280</name>
</gene>
<dbReference type="InterPro" id="IPR011928">
    <property type="entry name" value="Phage_phiJL001_Gp84"/>
</dbReference>
<comment type="caution">
    <text evidence="2">The sequence shown here is derived from an EMBL/GenBank/DDBJ whole genome shotgun (WGS) entry which is preliminary data.</text>
</comment>
<sequence length="270" mass="28765">MSGFLDAPLTSFALCWRVERRDGVALGFTAHDRDLLIDGFRYRASPGIAPSAIEDGDPLDADTLEIAGALTADAISEGDLRAGRWNGAAVRVLAADWSDPRRNVRLVAGELGAVSLERGRFSAELRGPGALLDRPVVEETTPLCRAELGDRRCRVDMAGRAEVARILAAEDALLTLDRSEPGPNGWGGGSVRWLDGANGGLSASVLTSSGASVTLSEPPPFLVAAGERVEVREGCDKRFETCRARFSNAANFRGEPHLPGIDLLTRYPGE</sequence>
<dbReference type="EMBL" id="WQMS01000008">
    <property type="protein sequence ID" value="MVO77929.1"/>
    <property type="molecule type" value="Genomic_DNA"/>
</dbReference>
<dbReference type="Pfam" id="PF09931">
    <property type="entry name" value="Phage_phiJL001_Gp84_N"/>
    <property type="match status" value="1"/>
</dbReference>
<dbReference type="RefSeq" id="WP_157026888.1">
    <property type="nucleotide sequence ID" value="NZ_WQMS01000008.1"/>
</dbReference>
<dbReference type="InterPro" id="IPR018964">
    <property type="entry name" value="Phage_phiJL001_Gp84_C"/>
</dbReference>
<evidence type="ECO:0000313" key="3">
    <source>
        <dbReference type="Proteomes" id="UP000441389"/>
    </source>
</evidence>
<evidence type="ECO:0000313" key="2">
    <source>
        <dbReference type="EMBL" id="MVO77929.1"/>
    </source>
</evidence>
<accession>A0A6I4J065</accession>